<dbReference type="Proteomes" id="UP000178771">
    <property type="component" value="Unassembled WGS sequence"/>
</dbReference>
<evidence type="ECO:0000256" key="4">
    <source>
        <dbReference type="ARBA" id="ARBA00022692"/>
    </source>
</evidence>
<dbReference type="GO" id="GO:0009306">
    <property type="term" value="P:protein secretion"/>
    <property type="evidence" value="ECO:0007669"/>
    <property type="project" value="UniProtKB-UniRule"/>
</dbReference>
<keyword evidence="7 9" id="KW-0811">Translocation</keyword>
<reference evidence="10 11" key="1">
    <citation type="journal article" date="2016" name="Nat. Commun.">
        <title>Thousands of microbial genomes shed light on interconnected biogeochemical processes in an aquifer system.</title>
        <authorList>
            <person name="Anantharaman K."/>
            <person name="Brown C.T."/>
            <person name="Hug L.A."/>
            <person name="Sharon I."/>
            <person name="Castelle C.J."/>
            <person name="Probst A.J."/>
            <person name="Thomas B.C."/>
            <person name="Singh A."/>
            <person name="Wilkins M.J."/>
            <person name="Karaoz U."/>
            <person name="Brodie E.L."/>
            <person name="Williams K.H."/>
            <person name="Hubbard S.S."/>
            <person name="Banfield J.F."/>
        </authorList>
    </citation>
    <scope>NUCLEOTIDE SEQUENCE [LARGE SCALE GENOMIC DNA]</scope>
</reference>
<keyword evidence="3 9" id="KW-0813">Transport</keyword>
<evidence type="ECO:0000256" key="8">
    <source>
        <dbReference type="ARBA" id="ARBA00023136"/>
    </source>
</evidence>
<evidence type="ECO:0000313" key="11">
    <source>
        <dbReference type="Proteomes" id="UP000178771"/>
    </source>
</evidence>
<keyword evidence="6 9" id="KW-1133">Transmembrane helix</keyword>
<sequence length="67" mass="7460">MNTLDAFQVFFGVIVIVLVLLQQNESGWNSAGSNLNRTRRGAEKLMYVMTIASGLIFIILSIINFLP</sequence>
<dbReference type="GO" id="GO:0015450">
    <property type="term" value="F:protein-transporting ATPase activity"/>
    <property type="evidence" value="ECO:0007669"/>
    <property type="project" value="UniProtKB-UniRule"/>
</dbReference>
<evidence type="ECO:0000313" key="10">
    <source>
        <dbReference type="EMBL" id="OGC51898.1"/>
    </source>
</evidence>
<evidence type="ECO:0000256" key="3">
    <source>
        <dbReference type="ARBA" id="ARBA00022448"/>
    </source>
</evidence>
<comment type="similarity">
    <text evidence="2 9">Belongs to the SecG family.</text>
</comment>
<dbReference type="GO" id="GO:0005886">
    <property type="term" value="C:plasma membrane"/>
    <property type="evidence" value="ECO:0007669"/>
    <property type="project" value="UniProtKB-SubCell"/>
</dbReference>
<keyword evidence="4 9" id="KW-0812">Transmembrane</keyword>
<keyword evidence="9" id="KW-1003">Cell membrane</keyword>
<organism evidence="10 11">
    <name type="scientific">candidate division WWE3 bacterium RIFCSPLOWO2_01_FULL_39_13</name>
    <dbReference type="NCBI Taxonomy" id="1802624"/>
    <lineage>
        <taxon>Bacteria</taxon>
        <taxon>Katanobacteria</taxon>
    </lineage>
</organism>
<name>A0A1F4V410_UNCKA</name>
<dbReference type="NCBIfam" id="TIGR00810">
    <property type="entry name" value="secG"/>
    <property type="match status" value="1"/>
</dbReference>
<dbReference type="Pfam" id="PF03840">
    <property type="entry name" value="SecG"/>
    <property type="match status" value="1"/>
</dbReference>
<evidence type="ECO:0000256" key="2">
    <source>
        <dbReference type="ARBA" id="ARBA00008445"/>
    </source>
</evidence>
<dbReference type="InterPro" id="IPR004692">
    <property type="entry name" value="SecG"/>
</dbReference>
<comment type="subcellular location">
    <subcellularLocation>
        <location evidence="9">Cell membrane</location>
        <topology evidence="9">Multi-pass membrane protein</topology>
    </subcellularLocation>
    <subcellularLocation>
        <location evidence="1">Membrane</location>
        <topology evidence="1">Multi-pass membrane protein</topology>
    </subcellularLocation>
</comment>
<feature type="transmembrane region" description="Helical" evidence="9">
    <location>
        <begin position="45"/>
        <end position="66"/>
    </location>
</feature>
<evidence type="ECO:0000256" key="7">
    <source>
        <dbReference type="ARBA" id="ARBA00023010"/>
    </source>
</evidence>
<comment type="caution">
    <text evidence="10">The sequence shown here is derived from an EMBL/GenBank/DDBJ whole genome shotgun (WGS) entry which is preliminary data.</text>
</comment>
<proteinExistence type="inferred from homology"/>
<evidence type="ECO:0000256" key="1">
    <source>
        <dbReference type="ARBA" id="ARBA00004141"/>
    </source>
</evidence>
<dbReference type="EMBL" id="MEVH01000010">
    <property type="protein sequence ID" value="OGC51898.1"/>
    <property type="molecule type" value="Genomic_DNA"/>
</dbReference>
<gene>
    <name evidence="10" type="ORF">A2982_02185</name>
</gene>
<accession>A0A1F4V410</accession>
<dbReference type="STRING" id="1802624.A2982_02185"/>
<feature type="transmembrane region" description="Helical" evidence="9">
    <location>
        <begin position="6"/>
        <end position="24"/>
    </location>
</feature>
<evidence type="ECO:0000256" key="6">
    <source>
        <dbReference type="ARBA" id="ARBA00022989"/>
    </source>
</evidence>
<comment type="function">
    <text evidence="9">Involved in protein export. Participates in an early event of protein translocation.</text>
</comment>
<keyword evidence="8 9" id="KW-0472">Membrane</keyword>
<evidence type="ECO:0000256" key="5">
    <source>
        <dbReference type="ARBA" id="ARBA00022927"/>
    </source>
</evidence>
<dbReference type="AlphaFoldDB" id="A0A1F4V410"/>
<keyword evidence="5 9" id="KW-0653">Protein transport</keyword>
<evidence type="ECO:0000256" key="9">
    <source>
        <dbReference type="RuleBase" id="RU365087"/>
    </source>
</evidence>
<protein>
    <recommendedName>
        <fullName evidence="9">Protein-export membrane protein SecG</fullName>
    </recommendedName>
</protein>